<protein>
    <submittedName>
        <fullName evidence="1">Uncharacterized protein</fullName>
    </submittedName>
</protein>
<evidence type="ECO:0000313" key="2">
    <source>
        <dbReference type="Proteomes" id="UP000315010"/>
    </source>
</evidence>
<evidence type="ECO:0000313" key="1">
    <source>
        <dbReference type="EMBL" id="TWT84778.1"/>
    </source>
</evidence>
<organism evidence="1 2">
    <name type="scientific">Novipirellula herctigrandis</name>
    <dbReference type="NCBI Taxonomy" id="2527986"/>
    <lineage>
        <taxon>Bacteria</taxon>
        <taxon>Pseudomonadati</taxon>
        <taxon>Planctomycetota</taxon>
        <taxon>Planctomycetia</taxon>
        <taxon>Pirellulales</taxon>
        <taxon>Pirellulaceae</taxon>
        <taxon>Novipirellula</taxon>
    </lineage>
</organism>
<dbReference type="EMBL" id="SJPJ01000001">
    <property type="protein sequence ID" value="TWT84778.1"/>
    <property type="molecule type" value="Genomic_DNA"/>
</dbReference>
<keyword evidence="2" id="KW-1185">Reference proteome</keyword>
<sequence>MQRSHDEFETSDAANWLGVLIPLASGIRSSRVAQLTQQLFLNGGVSDAHSGCVSK</sequence>
<reference evidence="1 2" key="1">
    <citation type="submission" date="2019-02" db="EMBL/GenBank/DDBJ databases">
        <title>Deep-cultivation of Planctomycetes and their phenomic and genomic characterization uncovers novel biology.</title>
        <authorList>
            <person name="Wiegand S."/>
            <person name="Jogler M."/>
            <person name="Boedeker C."/>
            <person name="Pinto D."/>
            <person name="Vollmers J."/>
            <person name="Rivas-Marin E."/>
            <person name="Kohn T."/>
            <person name="Peeters S.H."/>
            <person name="Heuer A."/>
            <person name="Rast P."/>
            <person name="Oberbeckmann S."/>
            <person name="Bunk B."/>
            <person name="Jeske O."/>
            <person name="Meyerdierks A."/>
            <person name="Storesund J.E."/>
            <person name="Kallscheuer N."/>
            <person name="Luecker S."/>
            <person name="Lage O.M."/>
            <person name="Pohl T."/>
            <person name="Merkel B.J."/>
            <person name="Hornburger P."/>
            <person name="Mueller R.-W."/>
            <person name="Bruemmer F."/>
            <person name="Labrenz M."/>
            <person name="Spormann A.M."/>
            <person name="Op Den Camp H."/>
            <person name="Overmann J."/>
            <person name="Amann R."/>
            <person name="Jetten M.S.M."/>
            <person name="Mascher T."/>
            <person name="Medema M.H."/>
            <person name="Devos D.P."/>
            <person name="Kaster A.-K."/>
            <person name="Ovreas L."/>
            <person name="Rohde M."/>
            <person name="Galperin M.Y."/>
            <person name="Jogler C."/>
        </authorList>
    </citation>
    <scope>NUCLEOTIDE SEQUENCE [LARGE SCALE GENOMIC DNA]</scope>
    <source>
        <strain evidence="1 2">CA13</strain>
    </source>
</reference>
<proteinExistence type="predicted"/>
<gene>
    <name evidence="1" type="ORF">CA13_62580</name>
</gene>
<name>A0A5C5ZCA7_9BACT</name>
<dbReference type="AlphaFoldDB" id="A0A5C5ZCA7"/>
<accession>A0A5C5ZCA7</accession>
<dbReference type="Proteomes" id="UP000315010">
    <property type="component" value="Unassembled WGS sequence"/>
</dbReference>
<comment type="caution">
    <text evidence="1">The sequence shown here is derived from an EMBL/GenBank/DDBJ whole genome shotgun (WGS) entry which is preliminary data.</text>
</comment>